<sequence>MNGGLLSLISFYMSFKVTPNRILSCLEGTSAASRRNLEFVTPEAVRVAAVQLEKLEYQTIQEYALGMLSHARAAVEQGAQLVVYPEYTGLLPLTLAPGWRRLCRWLLEEGQAPTLEAKVDPGRLEQAAKALHNFLEEAYLDTFSTIARLQHVCIVAGTGLFWEEGKLRHRAAVFGPAGELLGVQDRVNPVGAERWAGVAPSWEVEPVNTPLGPVGVVFGPDAYAFECFQILRAKQVKLVAAPCVRGGVLADLLRSRANGMGLYLAHACYSAPGLDGRAGIYAPLGATPHLDGVLALAKDGAAQAVCQRLNLEKEDYLPPESVPGAGFVAGDYLPSYRYGGGALQAAQPAGDAPA</sequence>
<dbReference type="PROSITE" id="PS50263">
    <property type="entry name" value="CN_HYDROLASE"/>
    <property type="match status" value="1"/>
</dbReference>
<dbReference type="Gene3D" id="3.60.110.10">
    <property type="entry name" value="Carbon-nitrogen hydrolase"/>
    <property type="match status" value="1"/>
</dbReference>
<dbReference type="Proteomes" id="UP000886800">
    <property type="component" value="Unassembled WGS sequence"/>
</dbReference>
<reference evidence="2" key="2">
    <citation type="submission" date="2021-04" db="EMBL/GenBank/DDBJ databases">
        <authorList>
            <person name="Gilroy R."/>
        </authorList>
    </citation>
    <scope>NUCLEOTIDE SEQUENCE</scope>
    <source>
        <strain evidence="2">CHK188-5543</strain>
    </source>
</reference>
<dbReference type="AlphaFoldDB" id="A0A9D1WRQ8"/>
<comment type="caution">
    <text evidence="2">The sequence shown here is derived from an EMBL/GenBank/DDBJ whole genome shotgun (WGS) entry which is preliminary data.</text>
</comment>
<reference evidence="2" key="1">
    <citation type="journal article" date="2021" name="PeerJ">
        <title>Extensive microbial diversity within the chicken gut microbiome revealed by metagenomics and culture.</title>
        <authorList>
            <person name="Gilroy R."/>
            <person name="Ravi A."/>
            <person name="Getino M."/>
            <person name="Pursley I."/>
            <person name="Horton D.L."/>
            <person name="Alikhan N.F."/>
            <person name="Baker D."/>
            <person name="Gharbi K."/>
            <person name="Hall N."/>
            <person name="Watson M."/>
            <person name="Adriaenssens E.M."/>
            <person name="Foster-Nyarko E."/>
            <person name="Jarju S."/>
            <person name="Secka A."/>
            <person name="Antonio M."/>
            <person name="Oren A."/>
            <person name="Chaudhuri R.R."/>
            <person name="La Ragione R."/>
            <person name="Hildebrand F."/>
            <person name="Pallen M.J."/>
        </authorList>
    </citation>
    <scope>NUCLEOTIDE SEQUENCE</scope>
    <source>
        <strain evidence="2">CHK188-5543</strain>
    </source>
</reference>
<dbReference type="Pfam" id="PF00795">
    <property type="entry name" value="CN_hydrolase"/>
    <property type="match status" value="1"/>
</dbReference>
<feature type="domain" description="CN hydrolase" evidence="1">
    <location>
        <begin position="45"/>
        <end position="311"/>
    </location>
</feature>
<dbReference type="InterPro" id="IPR003010">
    <property type="entry name" value="C-N_Hydrolase"/>
</dbReference>
<dbReference type="InterPro" id="IPR036526">
    <property type="entry name" value="C-N_Hydrolase_sf"/>
</dbReference>
<accession>A0A9D1WRQ8</accession>
<evidence type="ECO:0000313" key="3">
    <source>
        <dbReference type="Proteomes" id="UP000886800"/>
    </source>
</evidence>
<organism evidence="2 3">
    <name type="scientific">Candidatus Anaerotruncus excrementipullorum</name>
    <dbReference type="NCBI Taxonomy" id="2838465"/>
    <lineage>
        <taxon>Bacteria</taxon>
        <taxon>Bacillati</taxon>
        <taxon>Bacillota</taxon>
        <taxon>Clostridia</taxon>
        <taxon>Eubacteriales</taxon>
        <taxon>Oscillospiraceae</taxon>
        <taxon>Anaerotruncus</taxon>
    </lineage>
</organism>
<name>A0A9D1WRQ8_9FIRM</name>
<gene>
    <name evidence="2" type="ORF">H9736_01075</name>
</gene>
<dbReference type="SUPFAM" id="SSF56317">
    <property type="entry name" value="Carbon-nitrogen hydrolase"/>
    <property type="match status" value="1"/>
</dbReference>
<evidence type="ECO:0000313" key="2">
    <source>
        <dbReference type="EMBL" id="HIX64820.1"/>
    </source>
</evidence>
<dbReference type="EMBL" id="DXES01000023">
    <property type="protein sequence ID" value="HIX64820.1"/>
    <property type="molecule type" value="Genomic_DNA"/>
</dbReference>
<proteinExistence type="predicted"/>
<evidence type="ECO:0000259" key="1">
    <source>
        <dbReference type="PROSITE" id="PS50263"/>
    </source>
</evidence>
<protein>
    <recommendedName>
        <fullName evidence="1">CN hydrolase domain-containing protein</fullName>
    </recommendedName>
</protein>